<feature type="chain" id="PRO_5044769646" description="Amidohydrolase-related domain-containing protein" evidence="3">
    <location>
        <begin position="31"/>
        <end position="341"/>
    </location>
</feature>
<dbReference type="Gene3D" id="3.20.20.140">
    <property type="entry name" value="Metal-dependent hydrolases"/>
    <property type="match status" value="1"/>
</dbReference>
<dbReference type="PANTHER" id="PTHR21240">
    <property type="entry name" value="2-AMINO-3-CARBOXYLMUCONATE-6-SEMIALDEHYDE DECARBOXYLASE"/>
    <property type="match status" value="1"/>
</dbReference>
<keyword evidence="6" id="KW-1185">Reference proteome</keyword>
<dbReference type="AlphaFoldDB" id="A0ABD1YGM5"/>
<dbReference type="InterPro" id="IPR032466">
    <property type="entry name" value="Metal_Hydrolase"/>
</dbReference>
<reference evidence="5 6" key="1">
    <citation type="submission" date="2024-09" db="EMBL/GenBank/DDBJ databases">
        <title>Chromosome-scale assembly of Riccia fluitans.</title>
        <authorList>
            <person name="Paukszto L."/>
            <person name="Sawicki J."/>
            <person name="Karawczyk K."/>
            <person name="Piernik-Szablinska J."/>
            <person name="Szczecinska M."/>
            <person name="Mazdziarz M."/>
        </authorList>
    </citation>
    <scope>NUCLEOTIDE SEQUENCE [LARGE SCALE GENOMIC DNA]</scope>
    <source>
        <strain evidence="5">Rf_01</strain>
        <tissue evidence="5">Aerial parts of the thallus</tissue>
    </source>
</reference>
<proteinExistence type="inferred from homology"/>
<evidence type="ECO:0000256" key="3">
    <source>
        <dbReference type="SAM" id="SignalP"/>
    </source>
</evidence>
<dbReference type="EMBL" id="JBHFFA010000004">
    <property type="protein sequence ID" value="KAL2629944.1"/>
    <property type="molecule type" value="Genomic_DNA"/>
</dbReference>
<evidence type="ECO:0000259" key="4">
    <source>
        <dbReference type="Pfam" id="PF04909"/>
    </source>
</evidence>
<comment type="caution">
    <text evidence="5">The sequence shown here is derived from an EMBL/GenBank/DDBJ whole genome shotgun (WGS) entry which is preliminary data.</text>
</comment>
<organism evidence="5 6">
    <name type="scientific">Riccia fluitans</name>
    <dbReference type="NCBI Taxonomy" id="41844"/>
    <lineage>
        <taxon>Eukaryota</taxon>
        <taxon>Viridiplantae</taxon>
        <taxon>Streptophyta</taxon>
        <taxon>Embryophyta</taxon>
        <taxon>Marchantiophyta</taxon>
        <taxon>Marchantiopsida</taxon>
        <taxon>Marchantiidae</taxon>
        <taxon>Marchantiales</taxon>
        <taxon>Ricciaceae</taxon>
        <taxon>Riccia</taxon>
    </lineage>
</organism>
<dbReference type="InterPro" id="IPR032465">
    <property type="entry name" value="ACMSD"/>
</dbReference>
<keyword evidence="1 2" id="KW-0456">Lyase</keyword>
<keyword evidence="3" id="KW-0732">Signal</keyword>
<keyword evidence="2" id="KW-0210">Decarboxylase</keyword>
<protein>
    <recommendedName>
        <fullName evidence="4">Amidohydrolase-related domain-containing protein</fullName>
    </recommendedName>
</protein>
<dbReference type="GO" id="GO:0016831">
    <property type="term" value="F:carboxy-lyase activity"/>
    <property type="evidence" value="ECO:0007669"/>
    <property type="project" value="UniProtKB-KW"/>
</dbReference>
<gene>
    <name evidence="5" type="ORF">R1flu_014630</name>
</gene>
<evidence type="ECO:0000256" key="2">
    <source>
        <dbReference type="RuleBase" id="RU366045"/>
    </source>
</evidence>
<feature type="signal peptide" evidence="3">
    <location>
        <begin position="1"/>
        <end position="30"/>
    </location>
</feature>
<evidence type="ECO:0000313" key="5">
    <source>
        <dbReference type="EMBL" id="KAL2629944.1"/>
    </source>
</evidence>
<dbReference type="InterPro" id="IPR006680">
    <property type="entry name" value="Amidohydro-rel"/>
</dbReference>
<dbReference type="SUPFAM" id="SSF51556">
    <property type="entry name" value="Metallo-dependent hydrolases"/>
    <property type="match status" value="1"/>
</dbReference>
<accession>A0ABD1YGM5</accession>
<sequence>MLSGQRTNRLPSLLCVLTLNVLVNVDLLGAHRIDLHTHIIPPFYLDWLKQQGYDYGSPPSWNASSHLAFMESTGILTSVVSITTPGVGPFTSTSDTQENDARLMARKLNEFCAFELAGMYPGKFKFWATMTLPDVNGSIAEAHYALKTLKAAGVILESNKVGLYLGDPAFDSFFKTLDELRAVVFVHPTYMRKLDALPGLQQNVLDFTHDLTRAAVNLVFTNTTQKYPHITFIFANAAGALPFVAYRAALSSKYYSASVMLDEFQKFFYETSFSTSPSAMPTLLEFASADRLVFGSDWPNGVSFGAAFYTQILDSYSMPDENRGKINSSNIEELWKRIRSF</sequence>
<dbReference type="Proteomes" id="UP001605036">
    <property type="component" value="Unassembled WGS sequence"/>
</dbReference>
<dbReference type="PANTHER" id="PTHR21240:SF28">
    <property type="entry name" value="ISO-OROTATE DECARBOXYLASE (EUROFUNG)"/>
    <property type="match status" value="1"/>
</dbReference>
<evidence type="ECO:0000313" key="6">
    <source>
        <dbReference type="Proteomes" id="UP001605036"/>
    </source>
</evidence>
<name>A0ABD1YGM5_9MARC</name>
<dbReference type="Pfam" id="PF04909">
    <property type="entry name" value="Amidohydro_2"/>
    <property type="match status" value="1"/>
</dbReference>
<feature type="domain" description="Amidohydrolase-related" evidence="4">
    <location>
        <begin position="33"/>
        <end position="336"/>
    </location>
</feature>
<comment type="similarity">
    <text evidence="2">Belongs to the metallo-dependent hydrolases superfamily.</text>
</comment>
<evidence type="ECO:0000256" key="1">
    <source>
        <dbReference type="ARBA" id="ARBA00023239"/>
    </source>
</evidence>